<dbReference type="InterPro" id="IPR017782">
    <property type="entry name" value="Hydroxyacylglutathione_Hdrlase"/>
</dbReference>
<evidence type="ECO:0000256" key="3">
    <source>
        <dbReference type="ARBA" id="ARBA00006759"/>
    </source>
</evidence>
<gene>
    <name evidence="7 9" type="primary">gloB</name>
    <name evidence="9" type="ORF">G4Z14_10415</name>
</gene>
<dbReference type="SUPFAM" id="SSF56281">
    <property type="entry name" value="Metallo-hydrolase/oxidoreductase"/>
    <property type="match status" value="1"/>
</dbReference>
<name>A0A6M0QTB5_9RHOB</name>
<dbReference type="EMBL" id="JAAIVJ010000005">
    <property type="protein sequence ID" value="NEY90709.1"/>
    <property type="molecule type" value="Genomic_DNA"/>
</dbReference>
<evidence type="ECO:0000256" key="6">
    <source>
        <dbReference type="ARBA" id="ARBA00022833"/>
    </source>
</evidence>
<dbReference type="GO" id="GO:0046872">
    <property type="term" value="F:metal ion binding"/>
    <property type="evidence" value="ECO:0007669"/>
    <property type="project" value="UniProtKB-KW"/>
</dbReference>
<evidence type="ECO:0000256" key="7">
    <source>
        <dbReference type="HAMAP-Rule" id="MF_01374"/>
    </source>
</evidence>
<comment type="function">
    <text evidence="7">Thiolesterase that catalyzes the hydrolysis of S-D-lactoyl-glutathione to form glutathione and D-lactic acid.</text>
</comment>
<comment type="subunit">
    <text evidence="7">Monomer.</text>
</comment>
<feature type="binding site" evidence="7">
    <location>
        <position position="61"/>
    </location>
    <ligand>
        <name>Zn(2+)</name>
        <dbReference type="ChEBI" id="CHEBI:29105"/>
        <label>2</label>
    </ligand>
</feature>
<dbReference type="Pfam" id="PF00753">
    <property type="entry name" value="Lactamase_B"/>
    <property type="match status" value="1"/>
</dbReference>
<feature type="binding site" evidence="7">
    <location>
        <position position="118"/>
    </location>
    <ligand>
        <name>Zn(2+)</name>
        <dbReference type="ChEBI" id="CHEBI:29105"/>
        <label>1</label>
    </ligand>
</feature>
<feature type="binding site" evidence="7">
    <location>
        <position position="58"/>
    </location>
    <ligand>
        <name>Zn(2+)</name>
        <dbReference type="ChEBI" id="CHEBI:29105"/>
        <label>1</label>
    </ligand>
</feature>
<comment type="pathway">
    <text evidence="2 7">Secondary metabolite metabolism; methylglyoxal degradation; (R)-lactate from methylglyoxal: step 2/2.</text>
</comment>
<feature type="domain" description="Metallo-beta-lactamase" evidence="8">
    <location>
        <begin position="13"/>
        <end position="175"/>
    </location>
</feature>
<reference evidence="9 10" key="1">
    <citation type="submission" date="2020-02" db="EMBL/GenBank/DDBJ databases">
        <authorList>
            <person name="Chen W.-M."/>
        </authorList>
    </citation>
    <scope>NUCLEOTIDE SEQUENCE [LARGE SCALE GENOMIC DNA]</scope>
    <source>
        <strain evidence="9 10">KMS-5</strain>
    </source>
</reference>
<dbReference type="GO" id="GO:0004416">
    <property type="term" value="F:hydroxyacylglutathione hydrolase activity"/>
    <property type="evidence" value="ECO:0007669"/>
    <property type="project" value="UniProtKB-UniRule"/>
</dbReference>
<dbReference type="PANTHER" id="PTHR43705">
    <property type="entry name" value="HYDROXYACYLGLUTATHIONE HYDROLASE"/>
    <property type="match status" value="1"/>
</dbReference>
<keyword evidence="6 7" id="KW-0862">Zinc</keyword>
<organism evidence="9 10">
    <name type="scientific">Tabrizicola oligotrophica</name>
    <dbReference type="NCBI Taxonomy" id="2710650"/>
    <lineage>
        <taxon>Bacteria</taxon>
        <taxon>Pseudomonadati</taxon>
        <taxon>Pseudomonadota</taxon>
        <taxon>Alphaproteobacteria</taxon>
        <taxon>Rhodobacterales</taxon>
        <taxon>Paracoccaceae</taxon>
        <taxon>Tabrizicola</taxon>
    </lineage>
</organism>
<feature type="binding site" evidence="7">
    <location>
        <position position="56"/>
    </location>
    <ligand>
        <name>Zn(2+)</name>
        <dbReference type="ChEBI" id="CHEBI:29105"/>
        <label>1</label>
    </ligand>
</feature>
<comment type="similarity">
    <text evidence="3 7">Belongs to the metallo-beta-lactamase superfamily. Glyoxalase II family.</text>
</comment>
<feature type="binding site" evidence="7">
    <location>
        <position position="60"/>
    </location>
    <ligand>
        <name>Zn(2+)</name>
        <dbReference type="ChEBI" id="CHEBI:29105"/>
        <label>2</label>
    </ligand>
</feature>
<feature type="binding site" evidence="7">
    <location>
        <position position="175"/>
    </location>
    <ligand>
        <name>Zn(2+)</name>
        <dbReference type="ChEBI" id="CHEBI:29105"/>
        <label>2</label>
    </ligand>
</feature>
<evidence type="ECO:0000259" key="8">
    <source>
        <dbReference type="SMART" id="SM00849"/>
    </source>
</evidence>
<dbReference type="EC" id="3.1.2.6" evidence="7"/>
<dbReference type="AlphaFoldDB" id="A0A6M0QTB5"/>
<dbReference type="HAMAP" id="MF_01374">
    <property type="entry name" value="Glyoxalase_2"/>
    <property type="match status" value="1"/>
</dbReference>
<evidence type="ECO:0000256" key="1">
    <source>
        <dbReference type="ARBA" id="ARBA00001623"/>
    </source>
</evidence>
<protein>
    <recommendedName>
        <fullName evidence="7">Hydroxyacylglutathione hydrolase</fullName>
        <ecNumber evidence="7">3.1.2.6</ecNumber>
    </recommendedName>
    <alternativeName>
        <fullName evidence="7">Glyoxalase II</fullName>
        <shortName evidence="7">Glx II</shortName>
    </alternativeName>
</protein>
<evidence type="ECO:0000313" key="10">
    <source>
        <dbReference type="Proteomes" id="UP000477782"/>
    </source>
</evidence>
<keyword evidence="5 7" id="KW-0378">Hydrolase</keyword>
<comment type="catalytic activity">
    <reaction evidence="1 7">
        <text>an S-(2-hydroxyacyl)glutathione + H2O = a 2-hydroxy carboxylate + glutathione + H(+)</text>
        <dbReference type="Rhea" id="RHEA:21864"/>
        <dbReference type="ChEBI" id="CHEBI:15377"/>
        <dbReference type="ChEBI" id="CHEBI:15378"/>
        <dbReference type="ChEBI" id="CHEBI:57925"/>
        <dbReference type="ChEBI" id="CHEBI:58896"/>
        <dbReference type="ChEBI" id="CHEBI:71261"/>
        <dbReference type="EC" id="3.1.2.6"/>
    </reaction>
</comment>
<dbReference type="Gene3D" id="3.60.15.10">
    <property type="entry name" value="Ribonuclease Z/Hydroxyacylglutathione hydrolase-like"/>
    <property type="match status" value="1"/>
</dbReference>
<dbReference type="Pfam" id="PF16123">
    <property type="entry name" value="HAGH_C"/>
    <property type="match status" value="1"/>
</dbReference>
<comment type="cofactor">
    <cofactor evidence="7">
        <name>Zn(2+)</name>
        <dbReference type="ChEBI" id="CHEBI:29105"/>
    </cofactor>
    <text evidence="7">Binds 2 Zn(2+) ions per subunit.</text>
</comment>
<dbReference type="InterPro" id="IPR001279">
    <property type="entry name" value="Metallo-B-lactamas"/>
</dbReference>
<dbReference type="InterPro" id="IPR036866">
    <property type="entry name" value="RibonucZ/Hydroxyglut_hydro"/>
</dbReference>
<proteinExistence type="inferred from homology"/>
<dbReference type="SMART" id="SM00849">
    <property type="entry name" value="Lactamase_B"/>
    <property type="match status" value="1"/>
</dbReference>
<feature type="binding site" evidence="7">
    <location>
        <position position="137"/>
    </location>
    <ligand>
        <name>Zn(2+)</name>
        <dbReference type="ChEBI" id="CHEBI:29105"/>
        <label>2</label>
    </ligand>
</feature>
<dbReference type="NCBIfam" id="TIGR03413">
    <property type="entry name" value="GSH_gloB"/>
    <property type="match status" value="1"/>
</dbReference>
<keyword evidence="10" id="KW-1185">Reference proteome</keyword>
<dbReference type="CDD" id="cd07723">
    <property type="entry name" value="hydroxyacylglutathione_hydrolase_MBL-fold"/>
    <property type="match status" value="1"/>
</dbReference>
<comment type="caution">
    <text evidence="9">The sequence shown here is derived from an EMBL/GenBank/DDBJ whole genome shotgun (WGS) entry which is preliminary data.</text>
</comment>
<evidence type="ECO:0000313" key="9">
    <source>
        <dbReference type="EMBL" id="NEY90709.1"/>
    </source>
</evidence>
<dbReference type="InterPro" id="IPR050110">
    <property type="entry name" value="Glyoxalase_II_hydrolase"/>
</dbReference>
<dbReference type="RefSeq" id="WP_164625437.1">
    <property type="nucleotide sequence ID" value="NZ_JAAIVJ010000005.1"/>
</dbReference>
<sequence>MPLELAVVPCLKDNYAYLIHDPVSGATGVVDAPEAGPILAELARREWRLTDVFLTHHHDDHIAGVAALRAASGGTLGARVWGAEADRHRLPRLDWSLWDGDQVSLGREEGVVIDVPGHTVGHIAFHFARSGLCFTGDSLMAGGCGRLFEGQPAQMWASLQKLAALPPDTLICSGHEYSASNLSFAATIEPANPRLAMRQHEVARARGEGLPSVPVALEEELATNPFLRAGLAEVKMAVGMPDAPDAEVFAEIRARKDRF</sequence>
<dbReference type="PANTHER" id="PTHR43705:SF1">
    <property type="entry name" value="HYDROXYACYLGLUTATHIONE HYDROLASE GLOB"/>
    <property type="match status" value="1"/>
</dbReference>
<keyword evidence="4 7" id="KW-0479">Metal-binding</keyword>
<dbReference type="UniPathway" id="UPA00619">
    <property type="reaction ID" value="UER00676"/>
</dbReference>
<dbReference type="InterPro" id="IPR032282">
    <property type="entry name" value="HAGH_C"/>
</dbReference>
<dbReference type="PIRSF" id="PIRSF005457">
    <property type="entry name" value="Glx"/>
    <property type="match status" value="1"/>
</dbReference>
<evidence type="ECO:0000256" key="2">
    <source>
        <dbReference type="ARBA" id="ARBA00004963"/>
    </source>
</evidence>
<dbReference type="GO" id="GO:0019243">
    <property type="term" value="P:methylglyoxal catabolic process to D-lactate via S-lactoyl-glutathione"/>
    <property type="evidence" value="ECO:0007669"/>
    <property type="project" value="UniProtKB-UniRule"/>
</dbReference>
<feature type="binding site" evidence="7">
    <location>
        <position position="137"/>
    </location>
    <ligand>
        <name>Zn(2+)</name>
        <dbReference type="ChEBI" id="CHEBI:29105"/>
        <label>1</label>
    </ligand>
</feature>
<evidence type="ECO:0000256" key="4">
    <source>
        <dbReference type="ARBA" id="ARBA00022723"/>
    </source>
</evidence>
<dbReference type="InterPro" id="IPR035680">
    <property type="entry name" value="Clx_II_MBL"/>
</dbReference>
<evidence type="ECO:0000256" key="5">
    <source>
        <dbReference type="ARBA" id="ARBA00022801"/>
    </source>
</evidence>
<dbReference type="Proteomes" id="UP000477782">
    <property type="component" value="Unassembled WGS sequence"/>
</dbReference>
<accession>A0A6M0QTB5</accession>